<keyword evidence="5 8" id="KW-0663">Pyridoxal phosphate</keyword>
<comment type="caution">
    <text evidence="11">The sequence shown here is derived from an EMBL/GenBank/DDBJ whole genome shotgun (WGS) entry which is preliminary data.</text>
</comment>
<feature type="region of interest" description="Disordered" evidence="10">
    <location>
        <begin position="1"/>
        <end position="41"/>
    </location>
</feature>
<dbReference type="InterPro" id="IPR054542">
    <property type="entry name" value="Cys_met_metab_PP"/>
</dbReference>
<keyword evidence="6" id="KW-0198">Cysteine biosynthesis</keyword>
<proteinExistence type="inferred from homology"/>
<dbReference type="PANTHER" id="PTHR11808">
    <property type="entry name" value="TRANS-SULFURATION ENZYME FAMILY MEMBER"/>
    <property type="match status" value="1"/>
</dbReference>
<dbReference type="FunFam" id="3.40.640.10:FF:000046">
    <property type="entry name" value="Cystathionine gamma-lyase"/>
    <property type="match status" value="1"/>
</dbReference>
<dbReference type="InterPro" id="IPR000277">
    <property type="entry name" value="Cys/Met-Metab_PyrdxlP-dep_enz"/>
</dbReference>
<sequence>MTCAQDLPSARYQAPHAASTSTNHSNGVSKEQENHTNNPLHVLDGFGTRAIRVGSEPSVETGAVIPAISLSTTYRQEGVGNHKGFEYSRSGNPNRNALERTLAAIEVGGSDAIAFASGSSATATVIQSLGPAAHVVSVNDVYGGTFRYITRVASETQGVQATFLDLEDLTPGNEGEVNLLAALRPNTKLIWVETPTNPTLRLIDIARLSQILDERFLSPSSRPLILVDNTFASPFYSSPLLLGADIVLHSLTKYINGHSDVVMGALILPSRHTTLVEHLRFLQNASGAVPSPFDCWLAQRGAKTLHLRMKQHGLNGLHIARFLEKEPGVEEVIYPGFLPVTGSEESKIKHHKRTAVAWRNLSPHARKWIEDNNLFRDGSFPFSGMVSFRLRAPSPSASYDEHGAHTSRFLEHLRLFSLAESLGGVESLAEVPARMTHASIPPKEREQLGIGEGLVRLSIGVEEADDLIEDLKRGLEAVFS</sequence>
<evidence type="ECO:0000256" key="9">
    <source>
        <dbReference type="RuleBase" id="RU362118"/>
    </source>
</evidence>
<dbReference type="Proteomes" id="UP000017559">
    <property type="component" value="Unassembled WGS sequence"/>
</dbReference>
<protein>
    <recommendedName>
        <fullName evidence="4">cystathionine gamma-lyase</fullName>
        <ecNumber evidence="4">4.4.1.1</ecNumber>
    </recommendedName>
    <alternativeName>
        <fullName evidence="7">Gamma-cystathionase</fullName>
    </alternativeName>
</protein>
<dbReference type="GO" id="GO:0019346">
    <property type="term" value="P:transsulfuration"/>
    <property type="evidence" value="ECO:0007669"/>
    <property type="project" value="InterPro"/>
</dbReference>
<dbReference type="InterPro" id="IPR015421">
    <property type="entry name" value="PyrdxlP-dep_Trfase_major"/>
</dbReference>
<evidence type="ECO:0000256" key="10">
    <source>
        <dbReference type="SAM" id="MobiDB-lite"/>
    </source>
</evidence>
<evidence type="ECO:0000256" key="2">
    <source>
        <dbReference type="ARBA" id="ARBA00005038"/>
    </source>
</evidence>
<dbReference type="CDD" id="cd00614">
    <property type="entry name" value="CGS_like"/>
    <property type="match status" value="1"/>
</dbReference>
<feature type="compositionally biased region" description="Polar residues" evidence="10">
    <location>
        <begin position="18"/>
        <end position="39"/>
    </location>
</feature>
<reference evidence="11 12" key="1">
    <citation type="journal article" date="2014" name="BMC Genomics">
        <title>Genome and secretome analysis of the hemibiotrophic fungal pathogen, Moniliophthora roreri, which causes frosty pod rot disease of cacao: mechanisms of the biotrophic and necrotrophic phases.</title>
        <authorList>
            <person name="Meinhardt L.W."/>
            <person name="Costa G.G.L."/>
            <person name="Thomazella D.P.T."/>
            <person name="Teixeira P.J.P.L."/>
            <person name="Carazzolle M.F."/>
            <person name="Schuster S.C."/>
            <person name="Carlson J.E."/>
            <person name="Guiltinan M.J."/>
            <person name="Mieczkowski P."/>
            <person name="Farmer A."/>
            <person name="Ramaraj T."/>
            <person name="Crozier J."/>
            <person name="Davis R.E."/>
            <person name="Shao J."/>
            <person name="Melnick R.L."/>
            <person name="Pereira G.A.G."/>
            <person name="Bailey B.A."/>
        </authorList>
    </citation>
    <scope>NUCLEOTIDE SEQUENCE [LARGE SCALE GENOMIC DNA]</scope>
    <source>
        <strain evidence="11 12">MCA 2997</strain>
    </source>
</reference>
<evidence type="ECO:0000256" key="8">
    <source>
        <dbReference type="PIRSR" id="PIRSR001434-2"/>
    </source>
</evidence>
<evidence type="ECO:0000256" key="1">
    <source>
        <dbReference type="ARBA" id="ARBA00001933"/>
    </source>
</evidence>
<dbReference type="GO" id="GO:0030170">
    <property type="term" value="F:pyridoxal phosphate binding"/>
    <property type="evidence" value="ECO:0007669"/>
    <property type="project" value="InterPro"/>
</dbReference>
<dbReference type="GO" id="GO:0005737">
    <property type="term" value="C:cytoplasm"/>
    <property type="evidence" value="ECO:0007669"/>
    <property type="project" value="TreeGrafter"/>
</dbReference>
<organism evidence="11 12">
    <name type="scientific">Moniliophthora roreri (strain MCA 2997)</name>
    <name type="common">Cocoa frosty pod rot fungus</name>
    <name type="synonym">Crinipellis roreri</name>
    <dbReference type="NCBI Taxonomy" id="1381753"/>
    <lineage>
        <taxon>Eukaryota</taxon>
        <taxon>Fungi</taxon>
        <taxon>Dikarya</taxon>
        <taxon>Basidiomycota</taxon>
        <taxon>Agaricomycotina</taxon>
        <taxon>Agaricomycetes</taxon>
        <taxon>Agaricomycetidae</taxon>
        <taxon>Agaricales</taxon>
        <taxon>Marasmiineae</taxon>
        <taxon>Marasmiaceae</taxon>
        <taxon>Moniliophthora</taxon>
    </lineage>
</organism>
<dbReference type="PIRSF" id="PIRSF001434">
    <property type="entry name" value="CGS"/>
    <property type="match status" value="1"/>
</dbReference>
<dbReference type="Pfam" id="PF01053">
    <property type="entry name" value="Cys_Met_Meta_PP"/>
    <property type="match status" value="2"/>
</dbReference>
<dbReference type="Gene3D" id="3.90.1150.10">
    <property type="entry name" value="Aspartate Aminotransferase, domain 1"/>
    <property type="match status" value="1"/>
</dbReference>
<dbReference type="Gene3D" id="3.40.640.10">
    <property type="entry name" value="Type I PLP-dependent aspartate aminotransferase-like (Major domain)"/>
    <property type="match status" value="1"/>
</dbReference>
<evidence type="ECO:0000313" key="12">
    <source>
        <dbReference type="Proteomes" id="UP000017559"/>
    </source>
</evidence>
<evidence type="ECO:0000256" key="3">
    <source>
        <dbReference type="ARBA" id="ARBA00009077"/>
    </source>
</evidence>
<dbReference type="PROSITE" id="PS00868">
    <property type="entry name" value="CYS_MET_METAB_PP"/>
    <property type="match status" value="1"/>
</dbReference>
<accession>V2XTI0</accession>
<keyword evidence="6" id="KW-0028">Amino-acid biosynthesis</keyword>
<dbReference type="AlphaFoldDB" id="V2XTI0"/>
<evidence type="ECO:0000256" key="6">
    <source>
        <dbReference type="ARBA" id="ARBA00023192"/>
    </source>
</evidence>
<dbReference type="OrthoDB" id="3512640at2759"/>
<dbReference type="EC" id="4.4.1.1" evidence="4"/>
<comment type="pathway">
    <text evidence="2">Amino-acid biosynthesis; L-cysteine biosynthesis; L-cysteine from L-homocysteine and L-serine: step 2/2.</text>
</comment>
<dbReference type="STRING" id="1381753.V2XTI0"/>
<evidence type="ECO:0000313" key="11">
    <source>
        <dbReference type="EMBL" id="ESK96136.1"/>
    </source>
</evidence>
<evidence type="ECO:0000256" key="4">
    <source>
        <dbReference type="ARBA" id="ARBA00012085"/>
    </source>
</evidence>
<dbReference type="SUPFAM" id="SSF53383">
    <property type="entry name" value="PLP-dependent transferases"/>
    <property type="match status" value="1"/>
</dbReference>
<comment type="similarity">
    <text evidence="3 9">Belongs to the trans-sulfuration enzymes family.</text>
</comment>
<feature type="modified residue" description="N6-(pyridoxal phosphate)lysine" evidence="8">
    <location>
        <position position="253"/>
    </location>
</feature>
<keyword evidence="12" id="KW-1185">Reference proteome</keyword>
<dbReference type="PANTHER" id="PTHR11808:SF15">
    <property type="entry name" value="CYSTATHIONINE GAMMA-LYASE"/>
    <property type="match status" value="1"/>
</dbReference>
<dbReference type="HOGENOM" id="CLU_018986_2_3_1"/>
<gene>
    <name evidence="11" type="ORF">Moror_7277</name>
</gene>
<dbReference type="EMBL" id="AWSO01000054">
    <property type="protein sequence ID" value="ESK96136.1"/>
    <property type="molecule type" value="Genomic_DNA"/>
</dbReference>
<evidence type="ECO:0000256" key="5">
    <source>
        <dbReference type="ARBA" id="ARBA00022898"/>
    </source>
</evidence>
<evidence type="ECO:0000256" key="7">
    <source>
        <dbReference type="ARBA" id="ARBA00029853"/>
    </source>
</evidence>
<dbReference type="InterPro" id="IPR015422">
    <property type="entry name" value="PyrdxlP-dep_Trfase_small"/>
</dbReference>
<dbReference type="InterPro" id="IPR015424">
    <property type="entry name" value="PyrdxlP-dep_Trfase"/>
</dbReference>
<dbReference type="GO" id="GO:0019343">
    <property type="term" value="P:cysteine biosynthetic process via cystathionine"/>
    <property type="evidence" value="ECO:0007669"/>
    <property type="project" value="TreeGrafter"/>
</dbReference>
<dbReference type="GO" id="GO:0004123">
    <property type="term" value="F:cystathionine gamma-lyase activity"/>
    <property type="evidence" value="ECO:0007669"/>
    <property type="project" value="TreeGrafter"/>
</dbReference>
<name>V2XTI0_MONRO</name>
<comment type="cofactor">
    <cofactor evidence="1 9">
        <name>pyridoxal 5'-phosphate</name>
        <dbReference type="ChEBI" id="CHEBI:597326"/>
    </cofactor>
</comment>
<dbReference type="KEGG" id="mrr:Moror_7277"/>